<dbReference type="PROSITE" id="PS51257">
    <property type="entry name" value="PROKAR_LIPOPROTEIN"/>
    <property type="match status" value="1"/>
</dbReference>
<keyword evidence="2" id="KW-1185">Reference proteome</keyword>
<name>A0A2U1FMF5_9PORP</name>
<sequence length="297" mass="34569">MSRVAVIFAFIFLTYGCMKTIKKETINKTSHMELQSQANDQIDTFSKRPFYQLKIKAASVGFDIRINDFPVLQYNKKKNVSTEMEIPINPAILSSGTQALSVRVFPLLDQTLIPENGIFEFEINKKPDAWVYDGKRETIFQTVKMNARNLPFWEFETEFEAEVPFSFTAWTKSQDLSKINNLNELLDNAYKKIAKTIEDKNNEEFREIVKKTYEVDIMLYEKQNGLNGFQTERERVLPMNTCNFGLYGNNRLVRYENTELETCLKTEACFNGNTKKVYSYPLFFHLPPGANELEVIR</sequence>
<evidence type="ECO:0008006" key="3">
    <source>
        <dbReference type="Google" id="ProtNLM"/>
    </source>
</evidence>
<evidence type="ECO:0000313" key="2">
    <source>
        <dbReference type="Proteomes" id="UP000245462"/>
    </source>
</evidence>
<accession>A0A2U1FMF5</accession>
<protein>
    <recommendedName>
        <fullName evidence="3">Lipoprotein</fullName>
    </recommendedName>
</protein>
<dbReference type="Proteomes" id="UP000245462">
    <property type="component" value="Unassembled WGS sequence"/>
</dbReference>
<comment type="caution">
    <text evidence="1">The sequence shown here is derived from an EMBL/GenBank/DDBJ whole genome shotgun (WGS) entry which is preliminary data.</text>
</comment>
<dbReference type="EMBL" id="QEKY01000003">
    <property type="protein sequence ID" value="PVZ13326.1"/>
    <property type="molecule type" value="Genomic_DNA"/>
</dbReference>
<organism evidence="1 2">
    <name type="scientific">Porphyromonas loveana</name>
    <dbReference type="NCBI Taxonomy" id="1884669"/>
    <lineage>
        <taxon>Bacteria</taxon>
        <taxon>Pseudomonadati</taxon>
        <taxon>Bacteroidota</taxon>
        <taxon>Bacteroidia</taxon>
        <taxon>Bacteroidales</taxon>
        <taxon>Porphyromonadaceae</taxon>
        <taxon>Porphyromonas</taxon>
    </lineage>
</organism>
<gene>
    <name evidence="1" type="ORF">C7382_10319</name>
</gene>
<proteinExistence type="predicted"/>
<evidence type="ECO:0000313" key="1">
    <source>
        <dbReference type="EMBL" id="PVZ13326.1"/>
    </source>
</evidence>
<dbReference type="AlphaFoldDB" id="A0A2U1FMF5"/>
<reference evidence="1 2" key="1">
    <citation type="submission" date="2018-04" db="EMBL/GenBank/DDBJ databases">
        <title>Genomic Encyclopedia of Type Strains, Phase IV (KMG-IV): sequencing the most valuable type-strain genomes for metagenomic binning, comparative biology and taxonomic classification.</title>
        <authorList>
            <person name="Goeker M."/>
        </authorList>
    </citation>
    <scope>NUCLEOTIDE SEQUENCE [LARGE SCALE GENOMIC DNA]</scope>
    <source>
        <strain evidence="1 2">DSM 28520</strain>
    </source>
</reference>